<name>A0A6A6XZF6_9PEZI</name>
<gene>
    <name evidence="1 3" type="ORF">BDZ99DRAFT_402634</name>
</gene>
<organism evidence="1">
    <name type="scientific">Mytilinidion resinicola</name>
    <dbReference type="NCBI Taxonomy" id="574789"/>
    <lineage>
        <taxon>Eukaryota</taxon>
        <taxon>Fungi</taxon>
        <taxon>Dikarya</taxon>
        <taxon>Ascomycota</taxon>
        <taxon>Pezizomycotina</taxon>
        <taxon>Dothideomycetes</taxon>
        <taxon>Pleosporomycetidae</taxon>
        <taxon>Mytilinidiales</taxon>
        <taxon>Mytilinidiaceae</taxon>
        <taxon>Mytilinidion</taxon>
    </lineage>
</organism>
<dbReference type="RefSeq" id="XP_033568754.1">
    <property type="nucleotide sequence ID" value="XM_033716298.1"/>
</dbReference>
<sequence>WKIEDSVKDTEIIYISAVVAKGQSEDISITFWAGCREGLKVINAFRMQPT</sequence>
<dbReference type="AlphaFoldDB" id="A0A6A6XZF6"/>
<evidence type="ECO:0000313" key="2">
    <source>
        <dbReference type="Proteomes" id="UP000504636"/>
    </source>
</evidence>
<keyword evidence="2" id="KW-1185">Reference proteome</keyword>
<protein>
    <submittedName>
        <fullName evidence="1 3">Uncharacterized protein</fullName>
    </submittedName>
</protein>
<evidence type="ECO:0000313" key="1">
    <source>
        <dbReference type="EMBL" id="KAF2801790.1"/>
    </source>
</evidence>
<proteinExistence type="predicted"/>
<feature type="non-terminal residue" evidence="1">
    <location>
        <position position="1"/>
    </location>
</feature>
<dbReference type="Proteomes" id="UP000504636">
    <property type="component" value="Unplaced"/>
</dbReference>
<evidence type="ECO:0000313" key="3">
    <source>
        <dbReference type="RefSeq" id="XP_033568754.1"/>
    </source>
</evidence>
<reference evidence="1 3" key="1">
    <citation type="journal article" date="2020" name="Stud. Mycol.">
        <title>101 Dothideomycetes genomes: a test case for predicting lifestyles and emergence of pathogens.</title>
        <authorList>
            <person name="Haridas S."/>
            <person name="Albert R."/>
            <person name="Binder M."/>
            <person name="Bloem J."/>
            <person name="Labutti K."/>
            <person name="Salamov A."/>
            <person name="Andreopoulos B."/>
            <person name="Baker S."/>
            <person name="Barry K."/>
            <person name="Bills G."/>
            <person name="Bluhm B."/>
            <person name="Cannon C."/>
            <person name="Castanera R."/>
            <person name="Culley D."/>
            <person name="Daum C."/>
            <person name="Ezra D."/>
            <person name="Gonzalez J."/>
            <person name="Henrissat B."/>
            <person name="Kuo A."/>
            <person name="Liang C."/>
            <person name="Lipzen A."/>
            <person name="Lutzoni F."/>
            <person name="Magnuson J."/>
            <person name="Mondo S."/>
            <person name="Nolan M."/>
            <person name="Ohm R."/>
            <person name="Pangilinan J."/>
            <person name="Park H.-J."/>
            <person name="Ramirez L."/>
            <person name="Alfaro M."/>
            <person name="Sun H."/>
            <person name="Tritt A."/>
            <person name="Yoshinaga Y."/>
            <person name="Zwiers L.-H."/>
            <person name="Turgeon B."/>
            <person name="Goodwin S."/>
            <person name="Spatafora J."/>
            <person name="Crous P."/>
            <person name="Grigoriev I."/>
        </authorList>
    </citation>
    <scope>NUCLEOTIDE SEQUENCE</scope>
    <source>
        <strain evidence="1 3">CBS 304.34</strain>
    </source>
</reference>
<accession>A0A6A6XZF6</accession>
<dbReference type="EMBL" id="MU003727">
    <property type="protein sequence ID" value="KAF2801790.1"/>
    <property type="molecule type" value="Genomic_DNA"/>
</dbReference>
<reference evidence="3" key="2">
    <citation type="submission" date="2020-04" db="EMBL/GenBank/DDBJ databases">
        <authorList>
            <consortium name="NCBI Genome Project"/>
        </authorList>
    </citation>
    <scope>NUCLEOTIDE SEQUENCE</scope>
    <source>
        <strain evidence="3">CBS 304.34</strain>
    </source>
</reference>
<dbReference type="GeneID" id="54457191"/>
<reference evidence="3" key="3">
    <citation type="submission" date="2025-04" db="UniProtKB">
        <authorList>
            <consortium name="RefSeq"/>
        </authorList>
    </citation>
    <scope>IDENTIFICATION</scope>
    <source>
        <strain evidence="3">CBS 304.34</strain>
    </source>
</reference>